<sequence length="365" mass="42671">MNFFFAIIFVLLFQFSYSQSKIKSISPSVDQKDSLNIQIIETLGKFLETQSSKFWIESDIKMFKFPYHELIGIESGKMGSNFYQPSLMEIISTGEDDKKIVKVAYIGYNEETESNLIKAIYNMIAVKIDGKIFFSKYINYVTKDWRIKNEDNLKYYISPTKNFSHDEVERQKADIKLLSEFFGVEKFPIFYYSAVSPEEVFKLKGFDYHPMMYTSDSGGFAEDYNIIISGNNSEYYTHEVVHLYTSKLFPGINSYFDEGIATYFGGSGKFDYQWQKEKLKKFLTENPDFDVLKHLNVYERLYFEKETPVPYVVSAVICEMIIAEFGRERLFTVFRNGTSAEDGFKVFNLNKNNVNSKLRRFLTLD</sequence>
<reference evidence="1 2" key="1">
    <citation type="submission" date="2020-09" db="EMBL/GenBank/DDBJ databases">
        <title>Genome seq and assembly of Chryseobacterium sp.</title>
        <authorList>
            <person name="Chhetri G."/>
        </authorList>
    </citation>
    <scope>NUCLEOTIDE SEQUENCE [LARGE SCALE GENOMIC DNA]</scope>
    <source>
        <strain evidence="1 2">GCR10</strain>
    </source>
</reference>
<keyword evidence="2" id="KW-1185">Reference proteome</keyword>
<comment type="caution">
    <text evidence="1">The sequence shown here is derived from an EMBL/GenBank/DDBJ whole genome shotgun (WGS) entry which is preliminary data.</text>
</comment>
<evidence type="ECO:0008006" key="3">
    <source>
        <dbReference type="Google" id="ProtNLM"/>
    </source>
</evidence>
<accession>A0ABR8Z8B4</accession>
<evidence type="ECO:0000313" key="1">
    <source>
        <dbReference type="EMBL" id="MBD8081468.1"/>
    </source>
</evidence>
<gene>
    <name evidence="1" type="ORF">IC610_03405</name>
</gene>
<name>A0ABR8Z8B4_9FLAO</name>
<organism evidence="1 2">
    <name type="scientific">Chryseobacterium caseinilyticum</name>
    <dbReference type="NCBI Taxonomy" id="2771428"/>
    <lineage>
        <taxon>Bacteria</taxon>
        <taxon>Pseudomonadati</taxon>
        <taxon>Bacteroidota</taxon>
        <taxon>Flavobacteriia</taxon>
        <taxon>Flavobacteriales</taxon>
        <taxon>Weeksellaceae</taxon>
        <taxon>Chryseobacterium group</taxon>
        <taxon>Chryseobacterium</taxon>
    </lineage>
</organism>
<dbReference type="Proteomes" id="UP000637299">
    <property type="component" value="Unassembled WGS sequence"/>
</dbReference>
<dbReference type="EMBL" id="JACYFS010000001">
    <property type="protein sequence ID" value="MBD8081468.1"/>
    <property type="molecule type" value="Genomic_DNA"/>
</dbReference>
<evidence type="ECO:0000313" key="2">
    <source>
        <dbReference type="Proteomes" id="UP000637299"/>
    </source>
</evidence>
<proteinExistence type="predicted"/>
<protein>
    <recommendedName>
        <fullName evidence="3">DUF1570 domain-containing protein</fullName>
    </recommendedName>
</protein>
<dbReference type="RefSeq" id="WP_191735242.1">
    <property type="nucleotide sequence ID" value="NZ_JACYFS010000001.1"/>
</dbReference>